<dbReference type="InterPro" id="IPR046357">
    <property type="entry name" value="PPIase_dom_sf"/>
</dbReference>
<evidence type="ECO:0000259" key="8">
    <source>
        <dbReference type="PROSITE" id="PS50198"/>
    </source>
</evidence>
<dbReference type="OrthoDB" id="2677468at2"/>
<name>A0A5C6VIS0_9BACI</name>
<dbReference type="EMBL" id="VOQF01000020">
    <property type="protein sequence ID" value="TXC85027.1"/>
    <property type="molecule type" value="Genomic_DNA"/>
</dbReference>
<accession>A0A5C6VIS0</accession>
<reference evidence="9 10" key="1">
    <citation type="journal article" date="2005" name="Int. J. Syst. Evol. Microbiol.">
        <title>Bacillus litoralis sp. nov., isolated from a tidal flat of the Yellow Sea in Korea.</title>
        <authorList>
            <person name="Yoon J.H."/>
            <person name="Oh T.K."/>
        </authorList>
    </citation>
    <scope>NUCLEOTIDE SEQUENCE [LARGE SCALE GENOMIC DNA]</scope>
    <source>
        <strain evidence="9 10">SW-211</strain>
    </source>
</reference>
<evidence type="ECO:0000313" key="9">
    <source>
        <dbReference type="EMBL" id="TXC85027.1"/>
    </source>
</evidence>
<dbReference type="EC" id="5.2.1.8" evidence="2"/>
<dbReference type="RefSeq" id="WP_146950592.1">
    <property type="nucleotide sequence ID" value="NZ_VOQF01000020.1"/>
</dbReference>
<dbReference type="PROSITE" id="PS01096">
    <property type="entry name" value="PPIC_PPIASE_1"/>
    <property type="match status" value="1"/>
</dbReference>
<dbReference type="AlphaFoldDB" id="A0A5C6VIS0"/>
<dbReference type="PANTHER" id="PTHR47245:SF1">
    <property type="entry name" value="FOLDASE PROTEIN PRSA"/>
    <property type="match status" value="1"/>
</dbReference>
<evidence type="ECO:0000256" key="3">
    <source>
        <dbReference type="ARBA" id="ARBA00022729"/>
    </source>
</evidence>
<evidence type="ECO:0000256" key="1">
    <source>
        <dbReference type="ARBA" id="ARBA00000971"/>
    </source>
</evidence>
<feature type="domain" description="PpiC" evidence="8">
    <location>
        <begin position="162"/>
        <end position="254"/>
    </location>
</feature>
<proteinExistence type="predicted"/>
<dbReference type="InterPro" id="IPR027304">
    <property type="entry name" value="Trigger_fact/SurA_dom_sf"/>
</dbReference>
<dbReference type="Gene3D" id="3.10.50.40">
    <property type="match status" value="1"/>
</dbReference>
<comment type="caution">
    <text evidence="9">The sequence shown here is derived from an EMBL/GenBank/DDBJ whole genome shotgun (WGS) entry which is preliminary data.</text>
</comment>
<comment type="catalytic activity">
    <reaction evidence="1">
        <text>[protein]-peptidylproline (omega=180) = [protein]-peptidylproline (omega=0)</text>
        <dbReference type="Rhea" id="RHEA:16237"/>
        <dbReference type="Rhea" id="RHEA-COMP:10747"/>
        <dbReference type="Rhea" id="RHEA-COMP:10748"/>
        <dbReference type="ChEBI" id="CHEBI:83833"/>
        <dbReference type="ChEBI" id="CHEBI:83834"/>
        <dbReference type="EC" id="5.2.1.8"/>
    </reaction>
</comment>
<keyword evidence="7" id="KW-0812">Transmembrane</keyword>
<dbReference type="InterPro" id="IPR050245">
    <property type="entry name" value="PrsA_foldase"/>
</dbReference>
<gene>
    <name evidence="9" type="ORF">FS935_20960</name>
</gene>
<dbReference type="SUPFAM" id="SSF54534">
    <property type="entry name" value="FKBP-like"/>
    <property type="match status" value="1"/>
</dbReference>
<evidence type="ECO:0000256" key="2">
    <source>
        <dbReference type="ARBA" id="ARBA00013194"/>
    </source>
</evidence>
<evidence type="ECO:0000256" key="5">
    <source>
        <dbReference type="ARBA" id="ARBA00023235"/>
    </source>
</evidence>
<dbReference type="Proteomes" id="UP000321363">
    <property type="component" value="Unassembled WGS sequence"/>
</dbReference>
<dbReference type="GO" id="GO:0003755">
    <property type="term" value="F:peptidyl-prolyl cis-trans isomerase activity"/>
    <property type="evidence" value="ECO:0007669"/>
    <property type="project" value="UniProtKB-KW"/>
</dbReference>
<dbReference type="InterPro" id="IPR023058">
    <property type="entry name" value="PPIase_PpiC_CS"/>
</dbReference>
<evidence type="ECO:0000256" key="4">
    <source>
        <dbReference type="ARBA" id="ARBA00023110"/>
    </source>
</evidence>
<keyword evidence="10" id="KW-1185">Reference proteome</keyword>
<evidence type="ECO:0000313" key="10">
    <source>
        <dbReference type="Proteomes" id="UP000321363"/>
    </source>
</evidence>
<feature type="transmembrane region" description="Helical" evidence="7">
    <location>
        <begin position="6"/>
        <end position="24"/>
    </location>
</feature>
<keyword evidence="3" id="KW-0732">Signal</keyword>
<dbReference type="Pfam" id="PF13145">
    <property type="entry name" value="Rotamase_2"/>
    <property type="match status" value="1"/>
</dbReference>
<dbReference type="Gene3D" id="1.10.4030.10">
    <property type="entry name" value="Porin chaperone SurA, peptide-binding domain"/>
    <property type="match status" value="1"/>
</dbReference>
<evidence type="ECO:0000256" key="7">
    <source>
        <dbReference type="SAM" id="Phobius"/>
    </source>
</evidence>
<dbReference type="PROSITE" id="PS50198">
    <property type="entry name" value="PPIC_PPIASE_2"/>
    <property type="match status" value="1"/>
</dbReference>
<keyword evidence="7" id="KW-1133">Transmembrane helix</keyword>
<dbReference type="SUPFAM" id="SSF109998">
    <property type="entry name" value="Triger factor/SurA peptide-binding domain-like"/>
    <property type="match status" value="1"/>
</dbReference>
<protein>
    <recommendedName>
        <fullName evidence="2">peptidylprolyl isomerase</fullName>
        <ecNumber evidence="2">5.2.1.8</ecNumber>
    </recommendedName>
</protein>
<organism evidence="9 10">
    <name type="scientific">Metabacillus litoralis</name>
    <dbReference type="NCBI Taxonomy" id="152268"/>
    <lineage>
        <taxon>Bacteria</taxon>
        <taxon>Bacillati</taxon>
        <taxon>Bacillota</taxon>
        <taxon>Bacilli</taxon>
        <taxon>Bacillales</taxon>
        <taxon>Bacillaceae</taxon>
        <taxon>Metabacillus</taxon>
    </lineage>
</organism>
<dbReference type="PANTHER" id="PTHR47245">
    <property type="entry name" value="PEPTIDYLPROLYL ISOMERASE"/>
    <property type="match status" value="1"/>
</dbReference>
<evidence type="ECO:0000256" key="6">
    <source>
        <dbReference type="PROSITE-ProRule" id="PRU00278"/>
    </source>
</evidence>
<sequence>MASKTLWVIIFSLVITNCVTIGYFTSKNQGQGAIPVSSSDDEQNEVIATIGEETITRDQWMNKLEEQFGQETLKELVNLHVVEELAEKYEITVSDEIIQRELAVYKSMYNSLDEEQFGNEQNWEQQIRYSILLEELLTRDASVSEEEIKKFYDSNKELYDIDETFHLSHIIVKSEKEANMVIEELNGGSSFEALALEVSTDEFTANQGGDIGFISTNNEYVPGAYLEEASSLDKGEWSGAIKVDTGYAVIMLHEKIEGKAYTYDDVKSQIRRQIALEQMEGSVSVDPLWDEIGVTWFYENK</sequence>
<keyword evidence="5 6" id="KW-0413">Isomerase</keyword>
<dbReference type="InterPro" id="IPR000297">
    <property type="entry name" value="PPIase_PpiC"/>
</dbReference>
<keyword evidence="4 6" id="KW-0697">Rotamase</keyword>
<keyword evidence="7" id="KW-0472">Membrane</keyword>